<accession>A0ABR0E1Q8</accession>
<keyword evidence="4" id="KW-1185">Reference proteome</keyword>
<dbReference type="SUPFAM" id="SSF51735">
    <property type="entry name" value="NAD(P)-binding Rossmann-fold domains"/>
    <property type="match status" value="1"/>
</dbReference>
<dbReference type="PRINTS" id="PR00081">
    <property type="entry name" value="GDHRDH"/>
</dbReference>
<name>A0ABR0E1Q8_ZASCE</name>
<protein>
    <recommendedName>
        <fullName evidence="5">Short-chain dehydrogenase</fullName>
    </recommendedName>
</protein>
<dbReference type="EMBL" id="JAXOVC010000012">
    <property type="protein sequence ID" value="KAK4495348.1"/>
    <property type="molecule type" value="Genomic_DNA"/>
</dbReference>
<evidence type="ECO:0000313" key="4">
    <source>
        <dbReference type="Proteomes" id="UP001305779"/>
    </source>
</evidence>
<dbReference type="InterPro" id="IPR002347">
    <property type="entry name" value="SDR_fam"/>
</dbReference>
<dbReference type="Proteomes" id="UP001305779">
    <property type="component" value="Unassembled WGS sequence"/>
</dbReference>
<evidence type="ECO:0000313" key="3">
    <source>
        <dbReference type="EMBL" id="KAK4495348.1"/>
    </source>
</evidence>
<dbReference type="Gene3D" id="3.40.50.720">
    <property type="entry name" value="NAD(P)-binding Rossmann-like Domain"/>
    <property type="match status" value="1"/>
</dbReference>
<evidence type="ECO:0000256" key="2">
    <source>
        <dbReference type="ARBA" id="ARBA00023002"/>
    </source>
</evidence>
<dbReference type="PANTHER" id="PTHR24320">
    <property type="entry name" value="RETINOL DEHYDROGENASE"/>
    <property type="match status" value="1"/>
</dbReference>
<keyword evidence="2" id="KW-0560">Oxidoreductase</keyword>
<gene>
    <name evidence="3" type="ORF">PRZ48_013679</name>
</gene>
<dbReference type="PANTHER" id="PTHR24320:SF272">
    <property type="entry name" value="NAD(P)-BINDING ROSSMANN-FOLD SUPERFAMILY PROTEIN"/>
    <property type="match status" value="1"/>
</dbReference>
<reference evidence="3 4" key="1">
    <citation type="journal article" date="2023" name="G3 (Bethesda)">
        <title>A chromosome-level genome assembly of Zasmidium syzygii isolated from banana leaves.</title>
        <authorList>
            <person name="van Westerhoven A.C."/>
            <person name="Mehrabi R."/>
            <person name="Talebi R."/>
            <person name="Steentjes M.B.F."/>
            <person name="Corcolon B."/>
            <person name="Chong P.A."/>
            <person name="Kema G.H.J."/>
            <person name="Seidl M.F."/>
        </authorList>
    </citation>
    <scope>NUCLEOTIDE SEQUENCE [LARGE SCALE GENOMIC DNA]</scope>
    <source>
        <strain evidence="3 4">P124</strain>
    </source>
</reference>
<evidence type="ECO:0008006" key="5">
    <source>
        <dbReference type="Google" id="ProtNLM"/>
    </source>
</evidence>
<organism evidence="3 4">
    <name type="scientific">Zasmidium cellare</name>
    <name type="common">Wine cellar mold</name>
    <name type="synonym">Racodium cellare</name>
    <dbReference type="NCBI Taxonomy" id="395010"/>
    <lineage>
        <taxon>Eukaryota</taxon>
        <taxon>Fungi</taxon>
        <taxon>Dikarya</taxon>
        <taxon>Ascomycota</taxon>
        <taxon>Pezizomycotina</taxon>
        <taxon>Dothideomycetes</taxon>
        <taxon>Dothideomycetidae</taxon>
        <taxon>Mycosphaerellales</taxon>
        <taxon>Mycosphaerellaceae</taxon>
        <taxon>Zasmidium</taxon>
    </lineage>
</organism>
<dbReference type="Pfam" id="PF00106">
    <property type="entry name" value="adh_short"/>
    <property type="match status" value="1"/>
</dbReference>
<dbReference type="InterPro" id="IPR036291">
    <property type="entry name" value="NAD(P)-bd_dom_sf"/>
</dbReference>
<sequence length="337" mass="36455">MAQYQAAYSNPEGPGDGRPTAIQIIHDLGLVGKLSDETFLVTGVSSGIGVETLRALYATGAHVYGTVRNVAKGESIVEEIKARTQGGRITLLEMRLDSLKSIRQAAEKFLKEEKNLHLLVCNAGVMMTPEGKTEDGFETQFGTNFIGHFYLFQLLKPALLASSPARVISLSSKGHRYGKVRFDDYNFTEPNSYHPGAAYGQAKTANVWFANEVEKRYGECGLHAISLHPGGIWSGLQTHFDPDQLAKMKADPVIAKNMMSVEQGAATSVYAALVKDVEPLAGKYVAKCAVQEPAGAVEADGGKPELKDDGYAPWAYDIDGAKRLWADALAMLNLGDE</sequence>
<proteinExistence type="inferred from homology"/>
<evidence type="ECO:0000256" key="1">
    <source>
        <dbReference type="ARBA" id="ARBA00006484"/>
    </source>
</evidence>
<comment type="similarity">
    <text evidence="1">Belongs to the short-chain dehydrogenases/reductases (SDR) family.</text>
</comment>
<comment type="caution">
    <text evidence="3">The sequence shown here is derived from an EMBL/GenBank/DDBJ whole genome shotgun (WGS) entry which is preliminary data.</text>
</comment>